<keyword evidence="4" id="KW-1185">Reference proteome</keyword>
<reference evidence="5" key="2">
    <citation type="submission" date="2020-10" db="UniProtKB">
        <authorList>
            <consortium name="WormBaseParasite"/>
        </authorList>
    </citation>
    <scope>IDENTIFICATION</scope>
</reference>
<accession>A0A7E4WCJ6</accession>
<reference evidence="4" key="1">
    <citation type="journal article" date="2013" name="Genetics">
        <title>The draft genome and transcriptome of Panagrellus redivivus are shaped by the harsh demands of a free-living lifestyle.</title>
        <authorList>
            <person name="Srinivasan J."/>
            <person name="Dillman A.R."/>
            <person name="Macchietto M.G."/>
            <person name="Heikkinen L."/>
            <person name="Lakso M."/>
            <person name="Fracchia K.M."/>
            <person name="Antoshechkin I."/>
            <person name="Mortazavi A."/>
            <person name="Wong G."/>
            <person name="Sternberg P.W."/>
        </authorList>
    </citation>
    <scope>NUCLEOTIDE SEQUENCE [LARGE SCALE GENOMIC DNA]</scope>
    <source>
        <strain evidence="4">MT8872</strain>
    </source>
</reference>
<dbReference type="WBParaSite" id="Pan_g9142.t1">
    <property type="protein sequence ID" value="Pan_g9142.t1"/>
    <property type="gene ID" value="Pan_g9142"/>
</dbReference>
<dbReference type="InterPro" id="IPR016162">
    <property type="entry name" value="Ald_DH_N"/>
</dbReference>
<dbReference type="InterPro" id="IPR016161">
    <property type="entry name" value="Ald_DH/histidinol_DH"/>
</dbReference>
<sequence>MTEHQYSSLLATQREYFATGAPAALKHRKEALLKLKTILEKHGNELSEAVEKDLRRSAGVTQMLELSGVLMEIDYFLENLDDWTAPHYVDKTLATALDTPMVVSDPKGVVLLISPWNYPLNMVLLPLVPIIAAGNTVIIKPSELSAHSAAAFDKLFSEYFEKRFISVVQGGIPETTELLKERFDHIMYTGCTPVAKIILTAAAKHITPCTLELGGKWWVLCSQKEPND</sequence>
<evidence type="ECO:0000313" key="4">
    <source>
        <dbReference type="Proteomes" id="UP000492821"/>
    </source>
</evidence>
<name>A0A7E4WCJ6_PANRE</name>
<proteinExistence type="inferred from homology"/>
<dbReference type="GO" id="GO:0004029">
    <property type="term" value="F:aldehyde dehydrogenase (NAD+) activity"/>
    <property type="evidence" value="ECO:0007669"/>
    <property type="project" value="TreeGrafter"/>
</dbReference>
<evidence type="ECO:0000256" key="2">
    <source>
        <dbReference type="ARBA" id="ARBA00023002"/>
    </source>
</evidence>
<dbReference type="PANTHER" id="PTHR43570:SF16">
    <property type="entry name" value="ALDEHYDE DEHYDROGENASE TYPE III, ISOFORM Q"/>
    <property type="match status" value="1"/>
</dbReference>
<dbReference type="Pfam" id="PF00171">
    <property type="entry name" value="Aldedh"/>
    <property type="match status" value="1"/>
</dbReference>
<dbReference type="PANTHER" id="PTHR43570">
    <property type="entry name" value="ALDEHYDE DEHYDROGENASE"/>
    <property type="match status" value="1"/>
</dbReference>
<evidence type="ECO:0000313" key="5">
    <source>
        <dbReference type="WBParaSite" id="Pan_g9142.t1"/>
    </source>
</evidence>
<dbReference type="FunFam" id="3.40.605.10:FF:000004">
    <property type="entry name" value="Aldehyde dehydrogenase"/>
    <property type="match status" value="1"/>
</dbReference>
<dbReference type="GO" id="GO:0006081">
    <property type="term" value="P:aldehyde metabolic process"/>
    <property type="evidence" value="ECO:0007669"/>
    <property type="project" value="InterPro"/>
</dbReference>
<dbReference type="Proteomes" id="UP000492821">
    <property type="component" value="Unassembled WGS sequence"/>
</dbReference>
<dbReference type="InterPro" id="IPR012394">
    <property type="entry name" value="Aldehyde_DH_NAD(P)"/>
</dbReference>
<dbReference type="GO" id="GO:0005737">
    <property type="term" value="C:cytoplasm"/>
    <property type="evidence" value="ECO:0007669"/>
    <property type="project" value="TreeGrafter"/>
</dbReference>
<evidence type="ECO:0000259" key="3">
    <source>
        <dbReference type="Pfam" id="PF00171"/>
    </source>
</evidence>
<protein>
    <submittedName>
        <fullName evidence="5">Aldedh domain-containing protein</fullName>
    </submittedName>
</protein>
<dbReference type="InterPro" id="IPR015590">
    <property type="entry name" value="Aldehyde_DH_dom"/>
</dbReference>
<evidence type="ECO:0000256" key="1">
    <source>
        <dbReference type="ARBA" id="ARBA00009986"/>
    </source>
</evidence>
<dbReference type="Gene3D" id="3.40.605.10">
    <property type="entry name" value="Aldehyde Dehydrogenase, Chain A, domain 1"/>
    <property type="match status" value="1"/>
</dbReference>
<comment type="similarity">
    <text evidence="1">Belongs to the aldehyde dehydrogenase family.</text>
</comment>
<dbReference type="SUPFAM" id="SSF53720">
    <property type="entry name" value="ALDH-like"/>
    <property type="match status" value="1"/>
</dbReference>
<organism evidence="4 5">
    <name type="scientific">Panagrellus redivivus</name>
    <name type="common">Microworm</name>
    <dbReference type="NCBI Taxonomy" id="6233"/>
    <lineage>
        <taxon>Eukaryota</taxon>
        <taxon>Metazoa</taxon>
        <taxon>Ecdysozoa</taxon>
        <taxon>Nematoda</taxon>
        <taxon>Chromadorea</taxon>
        <taxon>Rhabditida</taxon>
        <taxon>Tylenchina</taxon>
        <taxon>Panagrolaimomorpha</taxon>
        <taxon>Panagrolaimoidea</taxon>
        <taxon>Panagrolaimidae</taxon>
        <taxon>Panagrellus</taxon>
    </lineage>
</organism>
<dbReference type="AlphaFoldDB" id="A0A7E4WCJ6"/>
<keyword evidence="2" id="KW-0560">Oxidoreductase</keyword>
<feature type="domain" description="Aldehyde dehydrogenase" evidence="3">
    <location>
        <begin position="4"/>
        <end position="216"/>
    </location>
</feature>